<dbReference type="EMBL" id="JAWDGP010002360">
    <property type="protein sequence ID" value="KAK3783681.1"/>
    <property type="molecule type" value="Genomic_DNA"/>
</dbReference>
<dbReference type="GO" id="GO:0016020">
    <property type="term" value="C:membrane"/>
    <property type="evidence" value="ECO:0007669"/>
    <property type="project" value="UniProtKB-SubCell"/>
</dbReference>
<reference evidence="8" key="1">
    <citation type="journal article" date="2023" name="G3 (Bethesda)">
        <title>A reference genome for the long-term kleptoplast-retaining sea slug Elysia crispata morphotype clarki.</title>
        <authorList>
            <person name="Eastman K.E."/>
            <person name="Pendleton A.L."/>
            <person name="Shaikh M.A."/>
            <person name="Suttiyut T."/>
            <person name="Ogas R."/>
            <person name="Tomko P."/>
            <person name="Gavelis G."/>
            <person name="Widhalm J.R."/>
            <person name="Wisecaver J.H."/>
        </authorList>
    </citation>
    <scope>NUCLEOTIDE SEQUENCE</scope>
    <source>
        <strain evidence="8">ECLA1</strain>
    </source>
</reference>
<comment type="caution">
    <text evidence="8">The sequence shown here is derived from an EMBL/GenBank/DDBJ whole genome shotgun (WGS) entry which is preliminary data.</text>
</comment>
<evidence type="ECO:0000256" key="6">
    <source>
        <dbReference type="SAM" id="MobiDB-lite"/>
    </source>
</evidence>
<comment type="similarity">
    <text evidence="2">Belongs to the CD225/Dispanin family.</text>
</comment>
<feature type="transmembrane region" description="Helical" evidence="7">
    <location>
        <begin position="86"/>
        <end position="105"/>
    </location>
</feature>
<keyword evidence="9" id="KW-1185">Reference proteome</keyword>
<keyword evidence="5 7" id="KW-0472">Membrane</keyword>
<evidence type="ECO:0000313" key="8">
    <source>
        <dbReference type="EMBL" id="KAK3783681.1"/>
    </source>
</evidence>
<evidence type="ECO:0000256" key="4">
    <source>
        <dbReference type="ARBA" id="ARBA00022989"/>
    </source>
</evidence>
<evidence type="ECO:0000313" key="9">
    <source>
        <dbReference type="Proteomes" id="UP001283361"/>
    </source>
</evidence>
<dbReference type="PANTHER" id="PTHR14948:SF25">
    <property type="entry name" value="DUF4190 DOMAIN-CONTAINING PROTEIN"/>
    <property type="match status" value="1"/>
</dbReference>
<name>A0AAE1AAG3_9GAST</name>
<evidence type="ECO:0008006" key="10">
    <source>
        <dbReference type="Google" id="ProtNLM"/>
    </source>
</evidence>
<feature type="compositionally biased region" description="Polar residues" evidence="6">
    <location>
        <begin position="23"/>
        <end position="42"/>
    </location>
</feature>
<sequence>MEDKRKQAYSDQSADNPGYPLVNYNSSSNPDGSQQSLTNQPPAYQPPAYELQTYQAQQQSHIATQYPSNVPVPLQQQNVQYVDDNMAISVVSLFFCCILGIFAVIKAQEAKNHAARGNYSIAQEAAKTAQKVAILAISLGCIGVVISFVLGIVLPLVVFGSLSDEHNDVFFGVDSESFSHEQKFKKRLVNPWLSVSAALSSESKDKLSTLLNKLVSSKLTV</sequence>
<dbReference type="AlphaFoldDB" id="A0AAE1AAG3"/>
<evidence type="ECO:0000256" key="3">
    <source>
        <dbReference type="ARBA" id="ARBA00022692"/>
    </source>
</evidence>
<dbReference type="InterPro" id="IPR007593">
    <property type="entry name" value="CD225/Dispanin_fam"/>
</dbReference>
<proteinExistence type="inferred from homology"/>
<feature type="transmembrane region" description="Helical" evidence="7">
    <location>
        <begin position="132"/>
        <end position="158"/>
    </location>
</feature>
<dbReference type="Pfam" id="PF04505">
    <property type="entry name" value="CD225"/>
    <property type="match status" value="1"/>
</dbReference>
<keyword evidence="4 7" id="KW-1133">Transmembrane helix</keyword>
<evidence type="ECO:0000256" key="2">
    <source>
        <dbReference type="ARBA" id="ARBA00006843"/>
    </source>
</evidence>
<keyword evidence="3 7" id="KW-0812">Transmembrane</keyword>
<feature type="region of interest" description="Disordered" evidence="6">
    <location>
        <begin position="1"/>
        <end position="44"/>
    </location>
</feature>
<dbReference type="InterPro" id="IPR051423">
    <property type="entry name" value="CD225/Dispanin"/>
</dbReference>
<accession>A0AAE1AAG3</accession>
<evidence type="ECO:0000256" key="1">
    <source>
        <dbReference type="ARBA" id="ARBA00004370"/>
    </source>
</evidence>
<dbReference type="Proteomes" id="UP001283361">
    <property type="component" value="Unassembled WGS sequence"/>
</dbReference>
<gene>
    <name evidence="8" type="ORF">RRG08_025305</name>
</gene>
<evidence type="ECO:0000256" key="7">
    <source>
        <dbReference type="SAM" id="Phobius"/>
    </source>
</evidence>
<protein>
    <recommendedName>
        <fullName evidence="10">Transmembrane protein</fullName>
    </recommendedName>
</protein>
<dbReference type="PANTHER" id="PTHR14948">
    <property type="entry name" value="NG5"/>
    <property type="match status" value="1"/>
</dbReference>
<comment type="subcellular location">
    <subcellularLocation>
        <location evidence="1">Membrane</location>
    </subcellularLocation>
</comment>
<organism evidence="8 9">
    <name type="scientific">Elysia crispata</name>
    <name type="common">lettuce slug</name>
    <dbReference type="NCBI Taxonomy" id="231223"/>
    <lineage>
        <taxon>Eukaryota</taxon>
        <taxon>Metazoa</taxon>
        <taxon>Spiralia</taxon>
        <taxon>Lophotrochozoa</taxon>
        <taxon>Mollusca</taxon>
        <taxon>Gastropoda</taxon>
        <taxon>Heterobranchia</taxon>
        <taxon>Euthyneura</taxon>
        <taxon>Panpulmonata</taxon>
        <taxon>Sacoglossa</taxon>
        <taxon>Placobranchoidea</taxon>
        <taxon>Plakobranchidae</taxon>
        <taxon>Elysia</taxon>
    </lineage>
</organism>
<evidence type="ECO:0000256" key="5">
    <source>
        <dbReference type="ARBA" id="ARBA00023136"/>
    </source>
</evidence>